<protein>
    <recommendedName>
        <fullName evidence="4">Argininosuccinate lyase</fullName>
    </recommendedName>
</protein>
<accession>A0A9X0UDA4</accession>
<evidence type="ECO:0008006" key="4">
    <source>
        <dbReference type="Google" id="ProtNLM"/>
    </source>
</evidence>
<dbReference type="AlphaFoldDB" id="A0A9X0UDA4"/>
<name>A0A9X0UDA4_9PROT</name>
<keyword evidence="3" id="KW-1185">Reference proteome</keyword>
<dbReference type="EMBL" id="JACOMF010000007">
    <property type="protein sequence ID" value="MBC4015358.1"/>
    <property type="molecule type" value="Genomic_DNA"/>
</dbReference>
<feature type="chain" id="PRO_5040995070" description="Argininosuccinate lyase" evidence="1">
    <location>
        <begin position="19"/>
        <end position="117"/>
    </location>
</feature>
<proteinExistence type="predicted"/>
<organism evidence="2 3">
    <name type="scientific">Siccirubricoccus deserti</name>
    <dbReference type="NCBI Taxonomy" id="2013562"/>
    <lineage>
        <taxon>Bacteria</taxon>
        <taxon>Pseudomonadati</taxon>
        <taxon>Pseudomonadota</taxon>
        <taxon>Alphaproteobacteria</taxon>
        <taxon>Acetobacterales</taxon>
        <taxon>Roseomonadaceae</taxon>
        <taxon>Siccirubricoccus</taxon>
    </lineage>
</organism>
<keyword evidence="1" id="KW-0732">Signal</keyword>
<evidence type="ECO:0000256" key="1">
    <source>
        <dbReference type="SAM" id="SignalP"/>
    </source>
</evidence>
<evidence type="ECO:0000313" key="2">
    <source>
        <dbReference type="EMBL" id="MBC4015358.1"/>
    </source>
</evidence>
<comment type="caution">
    <text evidence="2">The sequence shown here is derived from an EMBL/GenBank/DDBJ whole genome shotgun (WGS) entry which is preliminary data.</text>
</comment>
<evidence type="ECO:0000313" key="3">
    <source>
        <dbReference type="Proteomes" id="UP000600101"/>
    </source>
</evidence>
<sequence>MALLPLAGILPLAGAAQAQGRQDFALVNRTGYQINEIYVGPTSSDSWGRDILGNNVLADRRTFNVRFGSRTQACQWDIKVVYDDGDTSEFRQIDLCSVSKVTLFWNRQAGTTRFVTE</sequence>
<dbReference type="Proteomes" id="UP000600101">
    <property type="component" value="Unassembled WGS sequence"/>
</dbReference>
<feature type="signal peptide" evidence="1">
    <location>
        <begin position="1"/>
        <end position="18"/>
    </location>
</feature>
<reference evidence="2" key="1">
    <citation type="submission" date="2020-08" db="EMBL/GenBank/DDBJ databases">
        <authorList>
            <person name="Hu Y."/>
            <person name="Nguyen S.V."/>
            <person name="Li F."/>
            <person name="Fanning S."/>
        </authorList>
    </citation>
    <scope>NUCLEOTIDE SEQUENCE</scope>
    <source>
        <strain evidence="2">SYSU D8009</strain>
    </source>
</reference>
<gene>
    <name evidence="2" type="ORF">H7965_08460</name>
</gene>